<name>A0ABP0J6P4_9DINO</name>
<feature type="region of interest" description="Disordered" evidence="1">
    <location>
        <begin position="1"/>
        <end position="25"/>
    </location>
</feature>
<gene>
    <name evidence="2" type="ORF">CCMP2556_LOCUS9906</name>
</gene>
<feature type="compositionally biased region" description="Low complexity" evidence="1">
    <location>
        <begin position="141"/>
        <end position="151"/>
    </location>
</feature>
<protein>
    <submittedName>
        <fullName evidence="2">Uncharacterized protein</fullName>
    </submittedName>
</protein>
<organism evidence="2 3">
    <name type="scientific">Durusdinium trenchii</name>
    <dbReference type="NCBI Taxonomy" id="1381693"/>
    <lineage>
        <taxon>Eukaryota</taxon>
        <taxon>Sar</taxon>
        <taxon>Alveolata</taxon>
        <taxon>Dinophyceae</taxon>
        <taxon>Suessiales</taxon>
        <taxon>Symbiodiniaceae</taxon>
        <taxon>Durusdinium</taxon>
    </lineage>
</organism>
<dbReference type="EMBL" id="CAXAMN010004558">
    <property type="protein sequence ID" value="CAK9010006.1"/>
    <property type="molecule type" value="Genomic_DNA"/>
</dbReference>
<reference evidence="2 3" key="1">
    <citation type="submission" date="2024-02" db="EMBL/GenBank/DDBJ databases">
        <authorList>
            <person name="Chen Y."/>
            <person name="Shah S."/>
            <person name="Dougan E. K."/>
            <person name="Thang M."/>
            <person name="Chan C."/>
        </authorList>
    </citation>
    <scope>NUCLEOTIDE SEQUENCE [LARGE SCALE GENOMIC DNA]</scope>
</reference>
<dbReference type="Proteomes" id="UP001642484">
    <property type="component" value="Unassembled WGS sequence"/>
</dbReference>
<feature type="region of interest" description="Disordered" evidence="1">
    <location>
        <begin position="118"/>
        <end position="151"/>
    </location>
</feature>
<evidence type="ECO:0000313" key="2">
    <source>
        <dbReference type="EMBL" id="CAK9010006.1"/>
    </source>
</evidence>
<sequence length="195" mass="21299">MRAFFSGGYDDASSDSSEEPPQVQHQLPLRTPVAIDLNNDGKVDVVLTPDELRSLVLERHMAMQAPVVPAQPAVPPVLVQPPTMVYQAPRVPPAKTPRGRWVWVPRSKLLEQAALRKMSQPPLQPPQAEAGIQVPTPPPVSSSSLQRTTQSQLMQVSSATEELLPEPHCPGHTSRVSLPGDLPKCEGLTWLHSTR</sequence>
<proteinExistence type="predicted"/>
<keyword evidence="3" id="KW-1185">Reference proteome</keyword>
<accession>A0ABP0J6P4</accession>
<evidence type="ECO:0000313" key="3">
    <source>
        <dbReference type="Proteomes" id="UP001642484"/>
    </source>
</evidence>
<comment type="caution">
    <text evidence="2">The sequence shown here is derived from an EMBL/GenBank/DDBJ whole genome shotgun (WGS) entry which is preliminary data.</text>
</comment>
<evidence type="ECO:0000256" key="1">
    <source>
        <dbReference type="SAM" id="MobiDB-lite"/>
    </source>
</evidence>